<reference evidence="7 8" key="1">
    <citation type="journal article" date="2013" name="Nature">
        <title>Insights into bilaterian evolution from three spiralian genomes.</title>
        <authorList>
            <person name="Simakov O."/>
            <person name="Marletaz F."/>
            <person name="Cho S.J."/>
            <person name="Edsinger-Gonzales E."/>
            <person name="Havlak P."/>
            <person name="Hellsten U."/>
            <person name="Kuo D.H."/>
            <person name="Larsson T."/>
            <person name="Lv J."/>
            <person name="Arendt D."/>
            <person name="Savage R."/>
            <person name="Osoegawa K."/>
            <person name="de Jong P."/>
            <person name="Grimwood J."/>
            <person name="Chapman J.A."/>
            <person name="Shapiro H."/>
            <person name="Aerts A."/>
            <person name="Otillar R.P."/>
            <person name="Terry A.Y."/>
            <person name="Boore J.L."/>
            <person name="Grigoriev I.V."/>
            <person name="Lindberg D.R."/>
            <person name="Seaver E.C."/>
            <person name="Weisblat D.A."/>
            <person name="Putnam N.H."/>
            <person name="Rokhsar D.S."/>
        </authorList>
    </citation>
    <scope>NUCLEOTIDE SEQUENCE [LARGE SCALE GENOMIC DNA]</scope>
</reference>
<dbReference type="InterPro" id="IPR017364">
    <property type="entry name" value="GEMIN2"/>
</dbReference>
<dbReference type="GO" id="GO:0000387">
    <property type="term" value="P:spliceosomal snRNP assembly"/>
    <property type="evidence" value="ECO:0007669"/>
    <property type="project" value="InterPro"/>
</dbReference>
<dbReference type="EMBL" id="KB203534">
    <property type="protein sequence ID" value="ESO84398.1"/>
    <property type="molecule type" value="Genomic_DNA"/>
</dbReference>
<keyword evidence="3" id="KW-0507">mRNA processing</keyword>
<feature type="non-terminal residue" evidence="7">
    <location>
        <position position="237"/>
    </location>
</feature>
<comment type="similarity">
    <text evidence="5">Belongs to the gemin-2 family.</text>
</comment>
<organism evidence="7 8">
    <name type="scientific">Lottia gigantea</name>
    <name type="common">Giant owl limpet</name>
    <dbReference type="NCBI Taxonomy" id="225164"/>
    <lineage>
        <taxon>Eukaryota</taxon>
        <taxon>Metazoa</taxon>
        <taxon>Spiralia</taxon>
        <taxon>Lophotrochozoa</taxon>
        <taxon>Mollusca</taxon>
        <taxon>Gastropoda</taxon>
        <taxon>Patellogastropoda</taxon>
        <taxon>Lottioidea</taxon>
        <taxon>Lottiidae</taxon>
        <taxon>Lottia</taxon>
    </lineage>
</organism>
<dbReference type="GO" id="GO:0005681">
    <property type="term" value="C:spliceosomal complex"/>
    <property type="evidence" value="ECO:0007669"/>
    <property type="project" value="InterPro"/>
</dbReference>
<evidence type="ECO:0000256" key="2">
    <source>
        <dbReference type="ARBA" id="ARBA00022490"/>
    </source>
</evidence>
<dbReference type="Gene3D" id="1.20.58.1070">
    <property type="match status" value="1"/>
</dbReference>
<evidence type="ECO:0000256" key="3">
    <source>
        <dbReference type="ARBA" id="ARBA00022664"/>
    </source>
</evidence>
<evidence type="ECO:0000256" key="4">
    <source>
        <dbReference type="ARBA" id="ARBA00023187"/>
    </source>
</evidence>
<comment type="subcellular location">
    <subcellularLocation>
        <location evidence="1">Cytoplasm</location>
    </subcellularLocation>
</comment>
<dbReference type="OrthoDB" id="428895at2759"/>
<evidence type="ECO:0000256" key="5">
    <source>
        <dbReference type="ARBA" id="ARBA00025758"/>
    </source>
</evidence>
<sequence>DDFDMDVPPTTGNEYLRRVRQEAKECPDVVVAKIDTEVFKHKQTVKVSNLVKCCPAPKGLAPSVAWQKFQIDKFVELRQSFIHHKAVMKKENVKLAKVVGPSANDAERWCKLCFGRLVKQTTVNGELETTIEGSPPLVSILAAMGQNTIIKVLQYHVNWFEATGFTSHQGRWLYALMTALQKPLIPEVCSTLRSLARLASQIRATLTSEVENESRITELNLLICIVARYFDQADLMD</sequence>
<accession>V3Z1J5</accession>
<name>V3Z1J5_LOTGI</name>
<evidence type="ECO:0000313" key="8">
    <source>
        <dbReference type="Proteomes" id="UP000030746"/>
    </source>
</evidence>
<dbReference type="InterPro" id="IPR035426">
    <property type="entry name" value="Gemin2/Brr1"/>
</dbReference>
<dbReference type="GeneID" id="20251348"/>
<keyword evidence="8" id="KW-1185">Reference proteome</keyword>
<evidence type="ECO:0000256" key="6">
    <source>
        <dbReference type="ARBA" id="ARBA00047179"/>
    </source>
</evidence>
<dbReference type="HOGENOM" id="CLU_053222_0_0_1"/>
<keyword evidence="4" id="KW-0508">mRNA splicing</keyword>
<gene>
    <name evidence="7" type="ORF">LOTGIDRAFT_56403</name>
</gene>
<dbReference type="Pfam" id="PF04938">
    <property type="entry name" value="SIP1"/>
    <property type="match status" value="1"/>
</dbReference>
<dbReference type="OMA" id="PHKCLLP"/>
<dbReference type="GO" id="GO:0000245">
    <property type="term" value="P:spliceosomal complex assembly"/>
    <property type="evidence" value="ECO:0007669"/>
    <property type="project" value="InterPro"/>
</dbReference>
<evidence type="ECO:0000313" key="7">
    <source>
        <dbReference type="EMBL" id="ESO84398.1"/>
    </source>
</evidence>
<dbReference type="PIRSF" id="PIRSF038038">
    <property type="entry name" value="SMN_Gemin2"/>
    <property type="match status" value="1"/>
</dbReference>
<dbReference type="GO" id="GO:0032797">
    <property type="term" value="C:SMN complex"/>
    <property type="evidence" value="ECO:0007669"/>
    <property type="project" value="TreeGrafter"/>
</dbReference>
<dbReference type="PANTHER" id="PTHR12794">
    <property type="entry name" value="GEMIN2"/>
    <property type="match status" value="1"/>
</dbReference>
<dbReference type="KEGG" id="lgi:LOTGIDRAFT_56403"/>
<dbReference type="PANTHER" id="PTHR12794:SF0">
    <property type="entry name" value="GEM-ASSOCIATED PROTEIN 2"/>
    <property type="match status" value="1"/>
</dbReference>
<dbReference type="Proteomes" id="UP000030746">
    <property type="component" value="Unassembled WGS sequence"/>
</dbReference>
<feature type="non-terminal residue" evidence="7">
    <location>
        <position position="1"/>
    </location>
</feature>
<dbReference type="RefSeq" id="XP_009064899.1">
    <property type="nucleotide sequence ID" value="XM_009066651.1"/>
</dbReference>
<dbReference type="STRING" id="225164.V3Z1J5"/>
<evidence type="ECO:0000256" key="1">
    <source>
        <dbReference type="ARBA" id="ARBA00004496"/>
    </source>
</evidence>
<keyword evidence="2" id="KW-0963">Cytoplasm</keyword>
<protein>
    <recommendedName>
        <fullName evidence="6">Gem-associated protein 2</fullName>
    </recommendedName>
</protein>
<dbReference type="AlphaFoldDB" id="V3Z1J5"/>
<dbReference type="CTD" id="20251348"/>
<proteinExistence type="inferred from homology"/>